<evidence type="ECO:0000313" key="4">
    <source>
        <dbReference type="Proteomes" id="UP000605992"/>
    </source>
</evidence>
<dbReference type="Pfam" id="PF13628">
    <property type="entry name" value="DUF4142"/>
    <property type="match status" value="1"/>
</dbReference>
<evidence type="ECO:0000259" key="2">
    <source>
        <dbReference type="Pfam" id="PF13628"/>
    </source>
</evidence>
<gene>
    <name evidence="3" type="ORF">Pth03_81750</name>
</gene>
<accession>A0A8J3Y2Y9</accession>
<evidence type="ECO:0000256" key="1">
    <source>
        <dbReference type="SAM" id="SignalP"/>
    </source>
</evidence>
<dbReference type="Proteomes" id="UP000605992">
    <property type="component" value="Unassembled WGS sequence"/>
</dbReference>
<dbReference type="InterPro" id="IPR025419">
    <property type="entry name" value="DUF4142"/>
</dbReference>
<protein>
    <recommendedName>
        <fullName evidence="2">DUF4142 domain-containing protein</fullName>
    </recommendedName>
</protein>
<keyword evidence="4" id="KW-1185">Reference proteome</keyword>
<proteinExistence type="predicted"/>
<feature type="chain" id="PRO_5038625873" description="DUF4142 domain-containing protein" evidence="1">
    <location>
        <begin position="20"/>
        <end position="168"/>
    </location>
</feature>
<comment type="caution">
    <text evidence="3">The sequence shown here is derived from an EMBL/GenBank/DDBJ whole genome shotgun (WGS) entry which is preliminary data.</text>
</comment>
<dbReference type="PANTHER" id="PTHR38593:SF1">
    <property type="entry name" value="BLR2558 PROTEIN"/>
    <property type="match status" value="1"/>
</dbReference>
<feature type="domain" description="DUF4142" evidence="2">
    <location>
        <begin position="30"/>
        <end position="165"/>
    </location>
</feature>
<dbReference type="Gene3D" id="1.20.1260.10">
    <property type="match status" value="1"/>
</dbReference>
<name>A0A8J3Y2Y9_9ACTN</name>
<feature type="signal peptide" evidence="1">
    <location>
        <begin position="1"/>
        <end position="19"/>
    </location>
</feature>
<evidence type="ECO:0000313" key="3">
    <source>
        <dbReference type="EMBL" id="GII59786.1"/>
    </source>
</evidence>
<reference evidence="3" key="1">
    <citation type="submission" date="2021-01" db="EMBL/GenBank/DDBJ databases">
        <title>Whole genome shotgun sequence of Planotetraspora thailandica NBRC 104271.</title>
        <authorList>
            <person name="Komaki H."/>
            <person name="Tamura T."/>
        </authorList>
    </citation>
    <scope>NUCLEOTIDE SEQUENCE</scope>
    <source>
        <strain evidence="3">NBRC 104271</strain>
    </source>
</reference>
<keyword evidence="1" id="KW-0732">Signal</keyword>
<sequence>MLLSAVVTVVLAVPTGVTAALAAAPDVNEQDQAFLAALHQGNLAEIESGKVAEKQGSIEGVRQAGKTLVDEHNKLDAEVRRVAGEVGVTLPDSPSDEQQAQLQRISDKKGAEFDDAWVTAEIADHRDDLKAIADQQAKGSSAPVKKLATDAKPVVESHLNMLEKLHAG</sequence>
<dbReference type="AlphaFoldDB" id="A0A8J3Y2Y9"/>
<dbReference type="PANTHER" id="PTHR38593">
    <property type="entry name" value="BLR2558 PROTEIN"/>
    <property type="match status" value="1"/>
</dbReference>
<organism evidence="3 4">
    <name type="scientific">Planotetraspora thailandica</name>
    <dbReference type="NCBI Taxonomy" id="487172"/>
    <lineage>
        <taxon>Bacteria</taxon>
        <taxon>Bacillati</taxon>
        <taxon>Actinomycetota</taxon>
        <taxon>Actinomycetes</taxon>
        <taxon>Streptosporangiales</taxon>
        <taxon>Streptosporangiaceae</taxon>
        <taxon>Planotetraspora</taxon>
    </lineage>
</organism>
<dbReference type="EMBL" id="BOOR01000099">
    <property type="protein sequence ID" value="GII59786.1"/>
    <property type="molecule type" value="Genomic_DNA"/>
</dbReference>
<dbReference type="InterPro" id="IPR012347">
    <property type="entry name" value="Ferritin-like"/>
</dbReference>